<evidence type="ECO:0000313" key="2">
    <source>
        <dbReference type="Proteomes" id="UP000195569"/>
    </source>
</evidence>
<keyword evidence="2" id="KW-1185">Reference proteome</keyword>
<proteinExistence type="predicted"/>
<organism evidence="1 2">
    <name type="scientific">Paraburkholderia piptadeniae</name>
    <dbReference type="NCBI Taxonomy" id="1701573"/>
    <lineage>
        <taxon>Bacteria</taxon>
        <taxon>Pseudomonadati</taxon>
        <taxon>Pseudomonadota</taxon>
        <taxon>Betaproteobacteria</taxon>
        <taxon>Burkholderiales</taxon>
        <taxon>Burkholderiaceae</taxon>
        <taxon>Paraburkholderia</taxon>
    </lineage>
</organism>
<gene>
    <name evidence="1" type="ORF">BN2476_240046</name>
</gene>
<accession>A0A1N7RYL5</accession>
<evidence type="ECO:0000313" key="1">
    <source>
        <dbReference type="EMBL" id="SIT40220.1"/>
    </source>
</evidence>
<dbReference type="EMBL" id="CYGY02000024">
    <property type="protein sequence ID" value="SIT40220.1"/>
    <property type="molecule type" value="Genomic_DNA"/>
</dbReference>
<comment type="caution">
    <text evidence="1">The sequence shown here is derived from an EMBL/GenBank/DDBJ whole genome shotgun (WGS) entry which is preliminary data.</text>
</comment>
<dbReference type="Proteomes" id="UP000195569">
    <property type="component" value="Unassembled WGS sequence"/>
</dbReference>
<dbReference type="AlphaFoldDB" id="A0A1N7RYL5"/>
<sequence length="88" mass="9695">MRRVAARGTGRPLALTAVSLQAHAHVDIDICAMKRSQSEAQQCYEYGADGGMLRMKENFSLSTAFSHFFLVIPQRLRLVTGGDHTGFP</sequence>
<protein>
    <submittedName>
        <fullName evidence="1">Uncharacterized protein</fullName>
    </submittedName>
</protein>
<reference evidence="1" key="1">
    <citation type="submission" date="2016-12" db="EMBL/GenBank/DDBJ databases">
        <authorList>
            <person name="Moulin L."/>
        </authorList>
    </citation>
    <scope>NUCLEOTIDE SEQUENCE [LARGE SCALE GENOMIC DNA]</scope>
    <source>
        <strain evidence="1">STM 7183</strain>
    </source>
</reference>
<name>A0A1N7RYL5_9BURK</name>